<evidence type="ECO:0000313" key="2">
    <source>
        <dbReference type="EMBL" id="USQ81617.1"/>
    </source>
</evidence>
<keyword evidence="1" id="KW-0812">Transmembrane</keyword>
<feature type="transmembrane region" description="Helical" evidence="1">
    <location>
        <begin position="215"/>
        <end position="236"/>
    </location>
</feature>
<keyword evidence="1" id="KW-0472">Membrane</keyword>
<gene>
    <name evidence="2" type="ORF">NF556_08215</name>
</gene>
<organism evidence="2 3">
    <name type="scientific">Ornithinimicrobium faecis</name>
    <dbReference type="NCBI Taxonomy" id="2934158"/>
    <lineage>
        <taxon>Bacteria</taxon>
        <taxon>Bacillati</taxon>
        <taxon>Actinomycetota</taxon>
        <taxon>Actinomycetes</taxon>
        <taxon>Micrococcales</taxon>
        <taxon>Ornithinimicrobiaceae</taxon>
        <taxon>Ornithinimicrobium</taxon>
    </lineage>
</organism>
<keyword evidence="1" id="KW-1133">Transmembrane helix</keyword>
<accession>A0ABY4YYD0</accession>
<dbReference type="PANTHER" id="PTHR37305:SF1">
    <property type="entry name" value="MEMBRANE PROTEIN"/>
    <property type="match status" value="1"/>
</dbReference>
<dbReference type="Proteomes" id="UP001056455">
    <property type="component" value="Chromosome"/>
</dbReference>
<evidence type="ECO:0008006" key="4">
    <source>
        <dbReference type="Google" id="ProtNLM"/>
    </source>
</evidence>
<feature type="transmembrane region" description="Helical" evidence="1">
    <location>
        <begin position="308"/>
        <end position="328"/>
    </location>
</feature>
<reference evidence="2" key="1">
    <citation type="submission" date="2022-06" db="EMBL/GenBank/DDBJ databases">
        <title>Ornithinimicrobium HY1793.</title>
        <authorList>
            <person name="Huang Y."/>
        </authorList>
    </citation>
    <scope>NUCLEOTIDE SEQUENCE</scope>
    <source>
        <strain evidence="2">HY1793</strain>
    </source>
</reference>
<dbReference type="PANTHER" id="PTHR37305">
    <property type="entry name" value="INTEGRAL MEMBRANE PROTEIN-RELATED"/>
    <property type="match status" value="1"/>
</dbReference>
<proteinExistence type="predicted"/>
<evidence type="ECO:0000256" key="1">
    <source>
        <dbReference type="SAM" id="Phobius"/>
    </source>
</evidence>
<name>A0ABY4YYD0_9MICO</name>
<feature type="transmembrane region" description="Helical" evidence="1">
    <location>
        <begin position="20"/>
        <end position="37"/>
    </location>
</feature>
<feature type="transmembrane region" description="Helical" evidence="1">
    <location>
        <begin position="128"/>
        <end position="148"/>
    </location>
</feature>
<protein>
    <recommendedName>
        <fullName evidence="4">ABC-2 type transport system permease protein</fullName>
    </recommendedName>
</protein>
<keyword evidence="3" id="KW-1185">Reference proteome</keyword>
<feature type="transmembrane region" description="Helical" evidence="1">
    <location>
        <begin position="243"/>
        <end position="262"/>
    </location>
</feature>
<feature type="transmembrane region" description="Helical" evidence="1">
    <location>
        <begin position="169"/>
        <end position="195"/>
    </location>
</feature>
<dbReference type="RefSeq" id="WP_252595153.1">
    <property type="nucleotide sequence ID" value="NZ_CP099489.1"/>
</dbReference>
<evidence type="ECO:0000313" key="3">
    <source>
        <dbReference type="Proteomes" id="UP001056455"/>
    </source>
</evidence>
<dbReference type="EMBL" id="CP099489">
    <property type="protein sequence ID" value="USQ81617.1"/>
    <property type="molecule type" value="Genomic_DNA"/>
</dbReference>
<sequence>MTQLTRVELRRILSRKIVHLSVLAILAVMAVTFWGLWQSVQPQSAFEDDARAQFELMHDDWESQQEFYDEEAVAQCLDDQADERERMGDDSIEFGCEWPEPVLEDVLAGYEPPSMAALYQTQLLQTGVLVFLLVLLGGSTATAAELSHRTLGTWLTFEPRRDRVFGSKVLASGLIAIPITAVLLALILGGIPLLYRIRGVDDAVTAAQWAEIGWMSARVMTLAVVLGMVGAAAGLLVRHTGAVLGIAAGYVLVVESMVRGLFPDKVKYLLSENLTAWVNDGTEIRNYVCDDGFSGECREVVTHISLEHGAVVLGVVSLVVIVVSWLVFRRRDVS</sequence>